<feature type="domain" description="Glycosyl hydrolase family 13 catalytic" evidence="4">
    <location>
        <begin position="374"/>
        <end position="768"/>
    </location>
</feature>
<dbReference type="PANTHER" id="PTHR10357:SF215">
    <property type="entry name" value="ALPHA-AMYLASE 1"/>
    <property type="match status" value="1"/>
</dbReference>
<name>A0A1F7WKV5_9BACT</name>
<protein>
    <recommendedName>
        <fullName evidence="4">Glycosyl hydrolase family 13 catalytic domain-containing protein</fullName>
    </recommendedName>
</protein>
<dbReference type="SMART" id="SM00642">
    <property type="entry name" value="Aamy"/>
    <property type="match status" value="1"/>
</dbReference>
<dbReference type="SUPFAM" id="SSF51011">
    <property type="entry name" value="Glycosyl hydrolase domain"/>
    <property type="match status" value="1"/>
</dbReference>
<evidence type="ECO:0000313" key="6">
    <source>
        <dbReference type="Proteomes" id="UP000178735"/>
    </source>
</evidence>
<dbReference type="SUPFAM" id="SSF81296">
    <property type="entry name" value="E set domains"/>
    <property type="match status" value="1"/>
</dbReference>
<evidence type="ECO:0000313" key="5">
    <source>
        <dbReference type="EMBL" id="OGM03482.1"/>
    </source>
</evidence>
<dbReference type="CDD" id="cd02859">
    <property type="entry name" value="E_set_AMPKbeta_like_N"/>
    <property type="match status" value="1"/>
</dbReference>
<dbReference type="InterPro" id="IPR017853">
    <property type="entry name" value="GH"/>
</dbReference>
<sequence>MIFKKNPCYGTLLTCVFSVALALMLILPPACLSQPHSPDPDAARFSSVDDCLILSRDTSPFAIEKSFCETFYMPSYELDYGEEHLIDLRPFYGGGDSLMTAEIIRGGNFDAIEAERRGGAFVFKLKNQPERSLAPADYSIVIRELKTSKIHKIIKYAVFPAKKRCGVSLFLAMNEDLAAAPNYEVYIAGDMNGWDPKASRLSYDKTANAYRADFDSISKGRYKYKFVIGGKWVYDRSNPVKEADEFGSFNSIFTAGDAPAADRLIPGPAFSEGRITRLKIFYDGNSSTPALAAFYKGLPLGPGCVKFDRASKSFDIVIDERKFQAVDHIKPSLMFYSFTTAEDGFLEAVSPEYCFYKIPGRGGASNFRDAVIYFAMTDRFLNGDKTNDRPLGVRGLDKKCDFYGGDIEGILKAARNDYFSGLGVNLLWISPVLKGNGRAFRDSLPPRRKFSNYHGYWPYSLDEAEPRQASFEKIAGAVSELRKKYSIEVILDAVFRHVTIDSPVYKKHKNLFLGLYLKDKTKNVRRFDEYPETTWFDDFLPAFDYANTRAVDFMAAKAEGWIKNTGVRGFRLDAVKHIPHNFWSALLEGRDKFFTVGETIDSREKIASYIGPGMLSSQFDFPLYFAIVDVLAKNGGSGFERLDREIEKSEEIFWNSHKLTSNLIGNHDFPRFMAYADGWFDGGAGGDGKELGFTDPPRVRDPRNYDKLSMAFGLIFALNGMPLIYYGDEYGECGAGDPDNRRPMRFNGKLNAFETKNLSLVKKLAAIRKANPALTEGTRVTLLADATRYAFAKVHFNETLIAAFNKSSKASVIEVDTGRLGRTVSRGGREICFYDLISGEKFVPLKNGKLKITMKPTSFRYLEILK</sequence>
<dbReference type="InterPro" id="IPR013783">
    <property type="entry name" value="Ig-like_fold"/>
</dbReference>
<dbReference type="Gene3D" id="2.60.40.1180">
    <property type="entry name" value="Golgi alpha-mannosidase II"/>
    <property type="match status" value="1"/>
</dbReference>
<dbReference type="STRING" id="1817813.A2008_04320"/>
<proteinExistence type="predicted"/>
<evidence type="ECO:0000256" key="3">
    <source>
        <dbReference type="ARBA" id="ARBA00022729"/>
    </source>
</evidence>
<dbReference type="Gene3D" id="2.60.40.10">
    <property type="entry name" value="Immunoglobulins"/>
    <property type="match status" value="1"/>
</dbReference>
<evidence type="ECO:0000259" key="4">
    <source>
        <dbReference type="SMART" id="SM00642"/>
    </source>
</evidence>
<organism evidence="5 6">
    <name type="scientific">Candidatus Wallbacteria bacterium GWC2_49_35</name>
    <dbReference type="NCBI Taxonomy" id="1817813"/>
    <lineage>
        <taxon>Bacteria</taxon>
        <taxon>Candidatus Walliibacteriota</taxon>
    </lineage>
</organism>
<comment type="caution">
    <text evidence="5">The sequence shown here is derived from an EMBL/GenBank/DDBJ whole genome shotgun (WGS) entry which is preliminary data.</text>
</comment>
<dbReference type="Proteomes" id="UP000178735">
    <property type="component" value="Unassembled WGS sequence"/>
</dbReference>
<dbReference type="Gene3D" id="3.20.20.80">
    <property type="entry name" value="Glycosidases"/>
    <property type="match status" value="1"/>
</dbReference>
<dbReference type="InterPro" id="IPR006047">
    <property type="entry name" value="GH13_cat_dom"/>
</dbReference>
<dbReference type="AlphaFoldDB" id="A0A1F7WKV5"/>
<evidence type="ECO:0000256" key="2">
    <source>
        <dbReference type="ARBA" id="ARBA00022723"/>
    </source>
</evidence>
<dbReference type="GO" id="GO:0046872">
    <property type="term" value="F:metal ion binding"/>
    <property type="evidence" value="ECO:0007669"/>
    <property type="project" value="UniProtKB-KW"/>
</dbReference>
<keyword evidence="3" id="KW-0732">Signal</keyword>
<keyword evidence="2" id="KW-0479">Metal-binding</keyword>
<comment type="cofactor">
    <cofactor evidence="1">
        <name>Ca(2+)</name>
        <dbReference type="ChEBI" id="CHEBI:29108"/>
    </cofactor>
</comment>
<dbReference type="InterPro" id="IPR014756">
    <property type="entry name" value="Ig_E-set"/>
</dbReference>
<dbReference type="EMBL" id="MGFH01000164">
    <property type="protein sequence ID" value="OGM03482.1"/>
    <property type="molecule type" value="Genomic_DNA"/>
</dbReference>
<dbReference type="Pfam" id="PF00128">
    <property type="entry name" value="Alpha-amylase"/>
    <property type="match status" value="1"/>
</dbReference>
<reference evidence="5 6" key="1">
    <citation type="journal article" date="2016" name="Nat. Commun.">
        <title>Thousands of microbial genomes shed light on interconnected biogeochemical processes in an aquifer system.</title>
        <authorList>
            <person name="Anantharaman K."/>
            <person name="Brown C.T."/>
            <person name="Hug L.A."/>
            <person name="Sharon I."/>
            <person name="Castelle C.J."/>
            <person name="Probst A.J."/>
            <person name="Thomas B.C."/>
            <person name="Singh A."/>
            <person name="Wilkins M.J."/>
            <person name="Karaoz U."/>
            <person name="Brodie E.L."/>
            <person name="Williams K.H."/>
            <person name="Hubbard S.S."/>
            <person name="Banfield J.F."/>
        </authorList>
    </citation>
    <scope>NUCLEOTIDE SEQUENCE [LARGE SCALE GENOMIC DNA]</scope>
</reference>
<dbReference type="InterPro" id="IPR032640">
    <property type="entry name" value="AMPK1_CBM"/>
</dbReference>
<dbReference type="GO" id="GO:0005975">
    <property type="term" value="P:carbohydrate metabolic process"/>
    <property type="evidence" value="ECO:0007669"/>
    <property type="project" value="InterPro"/>
</dbReference>
<dbReference type="SUPFAM" id="SSF51445">
    <property type="entry name" value="(Trans)glycosidases"/>
    <property type="match status" value="1"/>
</dbReference>
<gene>
    <name evidence="5" type="ORF">A2008_04320</name>
</gene>
<evidence type="ECO:0000256" key="1">
    <source>
        <dbReference type="ARBA" id="ARBA00001913"/>
    </source>
</evidence>
<accession>A0A1F7WKV5</accession>
<dbReference type="InterPro" id="IPR013780">
    <property type="entry name" value="Glyco_hydro_b"/>
</dbReference>
<dbReference type="Pfam" id="PF16561">
    <property type="entry name" value="AMPK1_CBM"/>
    <property type="match status" value="1"/>
</dbReference>
<dbReference type="PANTHER" id="PTHR10357">
    <property type="entry name" value="ALPHA-AMYLASE FAMILY MEMBER"/>
    <property type="match status" value="1"/>
</dbReference>